<dbReference type="InterPro" id="IPR047263">
    <property type="entry name" value="HNL-like_cupin"/>
</dbReference>
<dbReference type="InterPro" id="IPR029032">
    <property type="entry name" value="AhpD-like"/>
</dbReference>
<evidence type="ECO:0000313" key="5">
    <source>
        <dbReference type="Proteomes" id="UP000433309"/>
    </source>
</evidence>
<dbReference type="SUPFAM" id="SSF51182">
    <property type="entry name" value="RmlC-like cupins"/>
    <property type="match status" value="1"/>
</dbReference>
<dbReference type="Gene3D" id="1.20.1290.10">
    <property type="entry name" value="AhpD-like"/>
    <property type="match status" value="1"/>
</dbReference>
<feature type="signal peptide" evidence="1">
    <location>
        <begin position="1"/>
        <end position="25"/>
    </location>
</feature>
<dbReference type="AlphaFoldDB" id="A0A6I2L451"/>
<evidence type="ECO:0000256" key="1">
    <source>
        <dbReference type="SAM" id="SignalP"/>
    </source>
</evidence>
<sequence length="392" mass="42431">MCMMMKSLALCCIALLSLGAAPSHADDQVISTAASRTSMQGSSAYFTGKVRIDPLFPPKPGMAASGGYVTFAPGARSAWHTHPIGQYLVVTAGTGWTQQWGGPVVELHVGDVLWCPPGVKHWHGATPTTSMTHMALTGTVDEKNVDWLEPVSDSQYRQFARSEPPNDDIRAVSPALAKYAQQRLTDEVWKRPDLSPRDRSIVTLSTLIARNQTTQLRAQMERALENGVEPGEMSELITHLAFYAGWDNAMAAVTIAKDVFAARGIKASQLPPASDTLLPIDEKAEAQRSQSVAQNFGAVAPGVVQYTGELLFHELWLRPALAPRDRSLVTVSALIANGQVAQLSYHLNRAMDNGLTKAQAAEVLTQMAFYAGWPNVFSALPVVKEVFAGRPL</sequence>
<organism evidence="4 5">
    <name type="scientific">Duganella guangzhouensis</name>
    <dbReference type="NCBI Taxonomy" id="2666084"/>
    <lineage>
        <taxon>Bacteria</taxon>
        <taxon>Pseudomonadati</taxon>
        <taxon>Pseudomonadota</taxon>
        <taxon>Betaproteobacteria</taxon>
        <taxon>Burkholderiales</taxon>
        <taxon>Oxalobacteraceae</taxon>
        <taxon>Telluria group</taxon>
        <taxon>Duganella</taxon>
    </lineage>
</organism>
<dbReference type="InterPro" id="IPR013096">
    <property type="entry name" value="Cupin_2"/>
</dbReference>
<dbReference type="Pfam" id="PF07883">
    <property type="entry name" value="Cupin_2"/>
    <property type="match status" value="1"/>
</dbReference>
<dbReference type="EMBL" id="WKJK01000011">
    <property type="protein sequence ID" value="MRW92520.1"/>
    <property type="molecule type" value="Genomic_DNA"/>
</dbReference>
<feature type="domain" description="Cupin type-2" evidence="3">
    <location>
        <begin position="68"/>
        <end position="128"/>
    </location>
</feature>
<dbReference type="Pfam" id="PF02627">
    <property type="entry name" value="CMD"/>
    <property type="match status" value="2"/>
</dbReference>
<gene>
    <name evidence="4" type="ORF">GJ699_21200</name>
</gene>
<dbReference type="InterPro" id="IPR052512">
    <property type="entry name" value="4CMD/NDH-1_regulator"/>
</dbReference>
<dbReference type="CDD" id="cd02233">
    <property type="entry name" value="cupin_HNL-like"/>
    <property type="match status" value="1"/>
</dbReference>
<comment type="caution">
    <text evidence="4">The sequence shown here is derived from an EMBL/GenBank/DDBJ whole genome shotgun (WGS) entry which is preliminary data.</text>
</comment>
<keyword evidence="5" id="KW-1185">Reference proteome</keyword>
<dbReference type="InterPro" id="IPR014710">
    <property type="entry name" value="RmlC-like_jellyroll"/>
</dbReference>
<evidence type="ECO:0000313" key="4">
    <source>
        <dbReference type="EMBL" id="MRW92520.1"/>
    </source>
</evidence>
<keyword evidence="1" id="KW-0732">Signal</keyword>
<reference evidence="4 5" key="1">
    <citation type="submission" date="2019-11" db="EMBL/GenBank/DDBJ databases">
        <title>Novel species isolated from a subtropical stream in China.</title>
        <authorList>
            <person name="Lu H."/>
        </authorList>
    </citation>
    <scope>NUCLEOTIDE SEQUENCE [LARGE SCALE GENOMIC DNA]</scope>
    <source>
        <strain evidence="4 5">FT80W</strain>
    </source>
</reference>
<dbReference type="GO" id="GO:0051920">
    <property type="term" value="F:peroxiredoxin activity"/>
    <property type="evidence" value="ECO:0007669"/>
    <property type="project" value="InterPro"/>
</dbReference>
<name>A0A6I2L451_9BURK</name>
<dbReference type="Proteomes" id="UP000433309">
    <property type="component" value="Unassembled WGS sequence"/>
</dbReference>
<evidence type="ECO:0000259" key="3">
    <source>
        <dbReference type="Pfam" id="PF07883"/>
    </source>
</evidence>
<accession>A0A6I2L451</accession>
<feature type="chain" id="PRO_5026038538" evidence="1">
    <location>
        <begin position="26"/>
        <end position="392"/>
    </location>
</feature>
<feature type="domain" description="Carboxymuconolactone decarboxylase-like" evidence="2">
    <location>
        <begin position="174"/>
        <end position="258"/>
    </location>
</feature>
<dbReference type="Gene3D" id="2.60.120.10">
    <property type="entry name" value="Jelly Rolls"/>
    <property type="match status" value="1"/>
</dbReference>
<dbReference type="InterPro" id="IPR003779">
    <property type="entry name" value="CMD-like"/>
</dbReference>
<proteinExistence type="predicted"/>
<dbReference type="SUPFAM" id="SSF69118">
    <property type="entry name" value="AhpD-like"/>
    <property type="match status" value="1"/>
</dbReference>
<evidence type="ECO:0000259" key="2">
    <source>
        <dbReference type="Pfam" id="PF02627"/>
    </source>
</evidence>
<protein>
    <submittedName>
        <fullName evidence="4">Cupin domain-containing protein</fullName>
    </submittedName>
</protein>
<dbReference type="PANTHER" id="PTHR33570">
    <property type="entry name" value="4-CARBOXYMUCONOLACTONE DECARBOXYLASE FAMILY PROTEIN"/>
    <property type="match status" value="1"/>
</dbReference>
<feature type="domain" description="Carboxymuconolactone decarboxylase-like" evidence="2">
    <location>
        <begin position="301"/>
        <end position="385"/>
    </location>
</feature>
<dbReference type="PANTHER" id="PTHR33570:SF9">
    <property type="entry name" value="BLL4600 PROTEIN"/>
    <property type="match status" value="1"/>
</dbReference>
<dbReference type="InterPro" id="IPR011051">
    <property type="entry name" value="RmlC_Cupin_sf"/>
</dbReference>